<gene>
    <name evidence="7" type="ORF">F0357_15660</name>
</gene>
<evidence type="ECO:0000313" key="8">
    <source>
        <dbReference type="Proteomes" id="UP000332515"/>
    </source>
</evidence>
<dbReference type="Proteomes" id="UP000332515">
    <property type="component" value="Unassembled WGS sequence"/>
</dbReference>
<proteinExistence type="predicted"/>
<evidence type="ECO:0000256" key="1">
    <source>
        <dbReference type="ARBA" id="ARBA00022729"/>
    </source>
</evidence>
<evidence type="ECO:0000256" key="2">
    <source>
        <dbReference type="ARBA" id="ARBA00023002"/>
    </source>
</evidence>
<evidence type="ECO:0000256" key="3">
    <source>
        <dbReference type="ARBA" id="ARBA00023157"/>
    </source>
</evidence>
<dbReference type="InterPro" id="IPR001853">
    <property type="entry name" value="DSBA-like_thioredoxin_dom"/>
</dbReference>
<feature type="signal peptide" evidence="5">
    <location>
        <begin position="1"/>
        <end position="22"/>
    </location>
</feature>
<dbReference type="InterPro" id="IPR041205">
    <property type="entry name" value="ScsC_N"/>
</dbReference>
<feature type="chain" id="PRO_5025593324" evidence="5">
    <location>
        <begin position="23"/>
        <end position="273"/>
    </location>
</feature>
<dbReference type="Pfam" id="PF01323">
    <property type="entry name" value="DSBA"/>
    <property type="match status" value="1"/>
</dbReference>
<dbReference type="CDD" id="cd03023">
    <property type="entry name" value="DsbA_Com1_like"/>
    <property type="match status" value="1"/>
</dbReference>
<evidence type="ECO:0000256" key="5">
    <source>
        <dbReference type="SAM" id="SignalP"/>
    </source>
</evidence>
<dbReference type="AlphaFoldDB" id="A0A6A7Y8S8"/>
<sequence>MPTIRRRLLAAAAALSVGAAVAATPTLTAFAADAPAPAGQESKAFSDLQTREIETIIHQYLVTHPEVLQEAYVALKKREEADAAKQQKEIIASQSDLLFNSKHQVVLGNPKGDVTMVEFFDYNCGYCRRAVADTFKLIEADPKLRVVLKEYPILSQGSVEAAQVAIAIKDVAPDRYADFHRAMFETDGPADRARALAVAEKLGLPMDKIKAAMKGPDVAATLEETHNLADLLQISGTPSYVIADSVMPGAVGYDALKQQVDTVRHCGGTTSSC</sequence>
<evidence type="ECO:0000256" key="4">
    <source>
        <dbReference type="ARBA" id="ARBA00023284"/>
    </source>
</evidence>
<keyword evidence="2" id="KW-0560">Oxidoreductase</keyword>
<keyword evidence="1 5" id="KW-0732">Signal</keyword>
<dbReference type="PANTHER" id="PTHR13887:SF14">
    <property type="entry name" value="DISULFIDE BOND FORMATION PROTEIN D"/>
    <property type="match status" value="1"/>
</dbReference>
<dbReference type="SUPFAM" id="SSF52833">
    <property type="entry name" value="Thioredoxin-like"/>
    <property type="match status" value="1"/>
</dbReference>
<accession>A0A6A7Y8S8</accession>
<keyword evidence="4" id="KW-0676">Redox-active center</keyword>
<organism evidence="7 8">
    <name type="scientific">Segnochrobactrum spirostomi</name>
    <dbReference type="NCBI Taxonomy" id="2608987"/>
    <lineage>
        <taxon>Bacteria</taxon>
        <taxon>Pseudomonadati</taxon>
        <taxon>Pseudomonadota</taxon>
        <taxon>Alphaproteobacteria</taxon>
        <taxon>Hyphomicrobiales</taxon>
        <taxon>Segnochrobactraceae</taxon>
        <taxon>Segnochrobactrum</taxon>
    </lineage>
</organism>
<dbReference type="InterPro" id="IPR006311">
    <property type="entry name" value="TAT_signal"/>
</dbReference>
<evidence type="ECO:0000313" key="7">
    <source>
        <dbReference type="EMBL" id="MQT14052.1"/>
    </source>
</evidence>
<evidence type="ECO:0000259" key="6">
    <source>
        <dbReference type="PROSITE" id="PS51352"/>
    </source>
</evidence>
<keyword evidence="8" id="KW-1185">Reference proteome</keyword>
<keyword evidence="3" id="KW-1015">Disulfide bond</keyword>
<comment type="caution">
    <text evidence="7">The sequence shown here is derived from an EMBL/GenBank/DDBJ whole genome shotgun (WGS) entry which is preliminary data.</text>
</comment>
<dbReference type="Pfam" id="PF18312">
    <property type="entry name" value="ScsC_N"/>
    <property type="match status" value="1"/>
</dbReference>
<dbReference type="GO" id="GO:0016491">
    <property type="term" value="F:oxidoreductase activity"/>
    <property type="evidence" value="ECO:0007669"/>
    <property type="project" value="UniProtKB-KW"/>
</dbReference>
<reference evidence="7 8" key="1">
    <citation type="submission" date="2019-09" db="EMBL/GenBank/DDBJ databases">
        <title>Segnochrobactrum spirostomi gen. nov., sp. nov., isolated from the ciliate Spirostomum cf. yagiui and description of a novel family, Segnochrobactraceae fam. nov. within the order Rhizobiales of the class Alphaproteobacteria.</title>
        <authorList>
            <person name="Akter S."/>
            <person name="Shazib S.U.A."/>
            <person name="Shin M.K."/>
        </authorList>
    </citation>
    <scope>NUCLEOTIDE SEQUENCE [LARGE SCALE GENOMIC DNA]</scope>
    <source>
        <strain evidence="7 8">Sp-1</strain>
    </source>
</reference>
<dbReference type="InterPro" id="IPR013766">
    <property type="entry name" value="Thioredoxin_domain"/>
</dbReference>
<dbReference type="PROSITE" id="PS51318">
    <property type="entry name" value="TAT"/>
    <property type="match status" value="1"/>
</dbReference>
<dbReference type="Gene3D" id="3.40.30.10">
    <property type="entry name" value="Glutaredoxin"/>
    <property type="match status" value="1"/>
</dbReference>
<dbReference type="PROSITE" id="PS51352">
    <property type="entry name" value="THIOREDOXIN_2"/>
    <property type="match status" value="1"/>
</dbReference>
<dbReference type="RefSeq" id="WP_153484004.1">
    <property type="nucleotide sequence ID" value="NZ_VWNA01000001.1"/>
</dbReference>
<dbReference type="EMBL" id="VWNA01000001">
    <property type="protein sequence ID" value="MQT14052.1"/>
    <property type="molecule type" value="Genomic_DNA"/>
</dbReference>
<dbReference type="PANTHER" id="PTHR13887">
    <property type="entry name" value="GLUTATHIONE S-TRANSFERASE KAPPA"/>
    <property type="match status" value="1"/>
</dbReference>
<dbReference type="InterPro" id="IPR036249">
    <property type="entry name" value="Thioredoxin-like_sf"/>
</dbReference>
<name>A0A6A7Y8S8_9HYPH</name>
<protein>
    <submittedName>
        <fullName evidence="7">DsbA family protein</fullName>
    </submittedName>
</protein>
<feature type="domain" description="Thioredoxin" evidence="6">
    <location>
        <begin position="81"/>
        <end position="265"/>
    </location>
</feature>